<dbReference type="Proteomes" id="UP000076335">
    <property type="component" value="Unassembled WGS sequence"/>
</dbReference>
<evidence type="ECO:0000313" key="1">
    <source>
        <dbReference type="EMBL" id="KZB60985.1"/>
    </source>
</evidence>
<dbReference type="OrthoDB" id="10005178at2"/>
<name>A0A154L053_9PROT</name>
<gene>
    <name evidence="1" type="ORF">AUP42_06770</name>
</gene>
<reference evidence="1 2" key="1">
    <citation type="submission" date="2015-12" db="EMBL/GenBank/DDBJ databases">
        <title>Genome sequence of Thalassospira lucentensis MCCC 1A02072.</title>
        <authorList>
            <person name="Lu L."/>
            <person name="Lai Q."/>
            <person name="Shao Z."/>
            <person name="Qian P."/>
        </authorList>
    </citation>
    <scope>NUCLEOTIDE SEQUENCE [LARGE SCALE GENOMIC DNA]</scope>
    <source>
        <strain evidence="1 2">MCCC 1A02072</strain>
    </source>
</reference>
<dbReference type="RefSeq" id="WP_062953257.1">
    <property type="nucleotide sequence ID" value="NZ_LPVY01000024.1"/>
</dbReference>
<proteinExistence type="predicted"/>
<organism evidence="1 2">
    <name type="scientific">Thalassospira lucentensis</name>
    <dbReference type="NCBI Taxonomy" id="168935"/>
    <lineage>
        <taxon>Bacteria</taxon>
        <taxon>Pseudomonadati</taxon>
        <taxon>Pseudomonadota</taxon>
        <taxon>Alphaproteobacteria</taxon>
        <taxon>Rhodospirillales</taxon>
        <taxon>Thalassospiraceae</taxon>
        <taxon>Thalassospira</taxon>
    </lineage>
</organism>
<sequence length="179" mass="21195">MKNNAIFTNAKVDVYMSKIFHITSIECAKNIIAGKTIFGADCSEQSHEAYPHFFHCEYGRSNAYFPNGSEIELYFNCDLPEKITEYSPPEPDRLNVHFDGDTFWQCTIHPDTRSSLKFVGWKVLDQVYISEDDKNFFEELSQMEVEVKVIWQRQHYAILIKRKNFRQKINQIFNFFKRP</sequence>
<protein>
    <submittedName>
        <fullName evidence="1">Uncharacterized protein</fullName>
    </submittedName>
</protein>
<accession>A0A154L053</accession>
<comment type="caution">
    <text evidence="1">The sequence shown here is derived from an EMBL/GenBank/DDBJ whole genome shotgun (WGS) entry which is preliminary data.</text>
</comment>
<dbReference type="AlphaFoldDB" id="A0A154L053"/>
<evidence type="ECO:0000313" key="2">
    <source>
        <dbReference type="Proteomes" id="UP000076335"/>
    </source>
</evidence>
<dbReference type="EMBL" id="LPVY01000024">
    <property type="protein sequence ID" value="KZB60985.1"/>
    <property type="molecule type" value="Genomic_DNA"/>
</dbReference>